<proteinExistence type="predicted"/>
<dbReference type="EMBL" id="LR134283">
    <property type="protein sequence ID" value="VED97201.1"/>
    <property type="molecule type" value="Genomic_DNA"/>
</dbReference>
<dbReference type="EMBL" id="LR134283">
    <property type="protein sequence ID" value="VED97129.1"/>
    <property type="molecule type" value="Genomic_DNA"/>
</dbReference>
<evidence type="ECO:0000313" key="4">
    <source>
        <dbReference type="Proteomes" id="UP000278419"/>
    </source>
</evidence>
<dbReference type="RefSeq" id="WP_018543571.1">
    <property type="nucleotide sequence ID" value="NZ_AP018548.1"/>
</dbReference>
<dbReference type="Pfam" id="PF21983">
    <property type="entry name" value="NikA-like"/>
    <property type="match status" value="1"/>
</dbReference>
<protein>
    <submittedName>
        <fullName evidence="3">Mobilization protein</fullName>
    </submittedName>
</protein>
<dbReference type="AlphaFoldDB" id="A0A3S4P3I6"/>
<evidence type="ECO:0000256" key="1">
    <source>
        <dbReference type="SAM" id="MobiDB-lite"/>
    </source>
</evidence>
<evidence type="ECO:0000313" key="3">
    <source>
        <dbReference type="EMBL" id="VED97201.1"/>
    </source>
</evidence>
<reference evidence="3 4" key="1">
    <citation type="submission" date="2018-12" db="EMBL/GenBank/DDBJ databases">
        <authorList>
            <consortium name="Pathogen Informatics"/>
        </authorList>
    </citation>
    <scope>NUCLEOTIDE SEQUENCE [LARGE SCALE GENOMIC DNA]</scope>
    <source>
        <strain evidence="3 4">NCTC10713</strain>
    </source>
</reference>
<organism evidence="3 4">
    <name type="scientific">Streptococcus anginosus</name>
    <dbReference type="NCBI Taxonomy" id="1328"/>
    <lineage>
        <taxon>Bacteria</taxon>
        <taxon>Bacillati</taxon>
        <taxon>Bacillota</taxon>
        <taxon>Bacilli</taxon>
        <taxon>Lactobacillales</taxon>
        <taxon>Streptococcaceae</taxon>
        <taxon>Streptococcus</taxon>
        <taxon>Streptococcus anginosus group</taxon>
    </lineage>
</organism>
<accession>A0A3S4P3I6</accession>
<dbReference type="InterPro" id="IPR053842">
    <property type="entry name" value="NikA-like"/>
</dbReference>
<dbReference type="Proteomes" id="UP000278419">
    <property type="component" value="Chromosome"/>
</dbReference>
<evidence type="ECO:0000313" key="2">
    <source>
        <dbReference type="EMBL" id="VED97129.1"/>
    </source>
</evidence>
<gene>
    <name evidence="2" type="ORF">NCTC10713_00018</name>
    <name evidence="3" type="ORF">NCTC10713_00103</name>
</gene>
<name>A0A3S4P3I6_STRAP</name>
<feature type="region of interest" description="Disordered" evidence="1">
    <location>
        <begin position="109"/>
        <end position="128"/>
    </location>
</feature>
<dbReference type="GeneID" id="93962690"/>
<sequence>MSIPQKKRTRVNRFELRTTDEEAEKLRRRITQANLKTFQAYALKMLLNGNIVTYDYSELHQLRMEINRIGQNINQLVRYVNTFEELDGDLLQVLQSDIKEMKQLITSEFKTKGQARSNGSNQSYPNQK</sequence>